<evidence type="ECO:0000313" key="3">
    <source>
        <dbReference type="Proteomes" id="UP000195062"/>
    </source>
</evidence>
<dbReference type="Pfam" id="PF12028">
    <property type="entry name" value="DUF3515"/>
    <property type="match status" value="1"/>
</dbReference>
<organism evidence="2 3">
    <name type="scientific">Clavibacter michiganensis subsp. michiganensis</name>
    <dbReference type="NCBI Taxonomy" id="33013"/>
    <lineage>
        <taxon>Bacteria</taxon>
        <taxon>Bacillati</taxon>
        <taxon>Actinomycetota</taxon>
        <taxon>Actinomycetes</taxon>
        <taxon>Micrococcales</taxon>
        <taxon>Microbacteriaceae</taxon>
        <taxon>Clavibacter</taxon>
    </lineage>
</organism>
<dbReference type="InterPro" id="IPR021903">
    <property type="entry name" value="DUF3515"/>
</dbReference>
<name>A0A251XFS6_CLAMM</name>
<evidence type="ECO:0000256" key="1">
    <source>
        <dbReference type="SAM" id="MobiDB-lite"/>
    </source>
</evidence>
<evidence type="ECO:0000313" key="2">
    <source>
        <dbReference type="EMBL" id="OUE01315.1"/>
    </source>
</evidence>
<dbReference type="AlphaFoldDB" id="A0A251XFS6"/>
<dbReference type="EMBL" id="MDHH01000003">
    <property type="protein sequence ID" value="OUE01315.1"/>
    <property type="molecule type" value="Genomic_DNA"/>
</dbReference>
<keyword evidence="3" id="KW-1185">Reference proteome</keyword>
<proteinExistence type="predicted"/>
<dbReference type="Proteomes" id="UP000195062">
    <property type="component" value="Unassembled WGS sequence"/>
</dbReference>
<feature type="compositionally biased region" description="Low complexity" evidence="1">
    <location>
        <begin position="92"/>
        <end position="109"/>
    </location>
</feature>
<feature type="region of interest" description="Disordered" evidence="1">
    <location>
        <begin position="87"/>
        <end position="197"/>
    </location>
</feature>
<reference evidence="2 3" key="1">
    <citation type="submission" date="2016-08" db="EMBL/GenBank/DDBJ databases">
        <title>Genome sequence of Clavibacter michiganensis subsp. michiganensis strain CASJ007.</title>
        <authorList>
            <person name="Thapa S.P."/>
            <person name="Coaker G."/>
        </authorList>
    </citation>
    <scope>NUCLEOTIDE SEQUENCE [LARGE SCALE GENOMIC DNA]</scope>
    <source>
        <strain evidence="2">CASJ007</strain>
    </source>
</reference>
<accession>A0A251XFS6</accession>
<feature type="region of interest" description="Disordered" evidence="1">
    <location>
        <begin position="231"/>
        <end position="344"/>
    </location>
</feature>
<feature type="compositionally biased region" description="Basic and acidic residues" evidence="1">
    <location>
        <begin position="266"/>
        <end position="317"/>
    </location>
</feature>
<sequence length="344" mass="36753">MRHRPRRRRLRPTVSLEAAPDATDPLCADVVVHLPATLGTAPLRETDAQGTGAWGDPQSTVILRCGVATPGPTTDACISYDDVDWVEDDSRSPTSATRPTAARPPSRSSSTRRRPATPRSPTSAASSRSSRRPPSASARRISGRAASGELTGSDPGGTDPAPTDRARPGATARRAPRSRITCRPVRHQRSHGSSCGQCTVSEVMPRLIRSGRVDGRVSGRMLMPIPRCGSSTMRCSGRGARTGRCRRAGASPRGARRRALEPGVPAEREVGSEQRRVPERERDRHEVRAEVGDSRDAAERAGSVEEARRPRDGRDVGRAASTSPSRSIQSAGGTQSASRRAMTS</sequence>
<comment type="caution">
    <text evidence="2">The sequence shown here is derived from an EMBL/GenBank/DDBJ whole genome shotgun (WGS) entry which is preliminary data.</text>
</comment>
<feature type="compositionally biased region" description="Low complexity" evidence="1">
    <location>
        <begin position="117"/>
        <end position="147"/>
    </location>
</feature>
<evidence type="ECO:0008006" key="4">
    <source>
        <dbReference type="Google" id="ProtNLM"/>
    </source>
</evidence>
<feature type="compositionally biased region" description="Polar residues" evidence="1">
    <location>
        <begin position="320"/>
        <end position="344"/>
    </location>
</feature>
<protein>
    <recommendedName>
        <fullName evidence="4">DUF3515 domain-containing protein</fullName>
    </recommendedName>
</protein>
<gene>
    <name evidence="2" type="ORF">CMMCAS07_13480</name>
</gene>